<protein>
    <submittedName>
        <fullName evidence="2">Uncharacterized protein</fullName>
    </submittedName>
</protein>
<comment type="caution">
    <text evidence="2">The sequence shown here is derived from an EMBL/GenBank/DDBJ whole genome shotgun (WGS) entry which is preliminary data.</text>
</comment>
<evidence type="ECO:0000256" key="1">
    <source>
        <dbReference type="SAM" id="Phobius"/>
    </source>
</evidence>
<sequence>MNALYQPFCYILSNFFDSPAMIGLIVAITLAVGVIAWLTDMGGRGFPVMTFLVVGIGAGMLLGIPAIMAGMGIALPCNQTTVASISAAPVH</sequence>
<feature type="transmembrane region" description="Helical" evidence="1">
    <location>
        <begin position="20"/>
        <end position="39"/>
    </location>
</feature>
<name>E6QSL8_9ZZZZ</name>
<keyword evidence="1" id="KW-0812">Transmembrane</keyword>
<keyword evidence="1" id="KW-1133">Transmembrane helix</keyword>
<dbReference type="EMBL" id="CABR01000076">
    <property type="protein sequence ID" value="CBI10240.1"/>
    <property type="molecule type" value="Genomic_DNA"/>
</dbReference>
<organism evidence="2">
    <name type="scientific">mine drainage metagenome</name>
    <dbReference type="NCBI Taxonomy" id="410659"/>
    <lineage>
        <taxon>unclassified sequences</taxon>
        <taxon>metagenomes</taxon>
        <taxon>ecological metagenomes</taxon>
    </lineage>
</organism>
<keyword evidence="1" id="KW-0472">Membrane</keyword>
<proteinExistence type="predicted"/>
<feature type="transmembrane region" description="Helical" evidence="1">
    <location>
        <begin position="51"/>
        <end position="75"/>
    </location>
</feature>
<evidence type="ECO:0000313" key="2">
    <source>
        <dbReference type="EMBL" id="CBI10240.1"/>
    </source>
</evidence>
<reference evidence="2" key="1">
    <citation type="submission" date="2009-10" db="EMBL/GenBank/DDBJ databases">
        <title>Diversity of trophic interactions inside an arsenic-rich microbial ecosystem.</title>
        <authorList>
            <person name="Bertin P.N."/>
            <person name="Heinrich-Salmeron A."/>
            <person name="Pelletier E."/>
            <person name="Goulhen-Chollet F."/>
            <person name="Arsene-Ploetze F."/>
            <person name="Gallien S."/>
            <person name="Calteau A."/>
            <person name="Vallenet D."/>
            <person name="Casiot C."/>
            <person name="Chane-Woon-Ming B."/>
            <person name="Giloteaux L."/>
            <person name="Barakat M."/>
            <person name="Bonnefoy V."/>
            <person name="Bruneel O."/>
            <person name="Chandler M."/>
            <person name="Cleiss J."/>
            <person name="Duran R."/>
            <person name="Elbaz-Poulichet F."/>
            <person name="Fonknechten N."/>
            <person name="Lauga B."/>
            <person name="Mornico D."/>
            <person name="Ortet P."/>
            <person name="Schaeffer C."/>
            <person name="Siguier P."/>
            <person name="Alexander Thil Smith A."/>
            <person name="Van Dorsselaer A."/>
            <person name="Weissenbach J."/>
            <person name="Medigue C."/>
            <person name="Le Paslier D."/>
        </authorList>
    </citation>
    <scope>NUCLEOTIDE SEQUENCE</scope>
</reference>
<accession>E6QSL8</accession>
<gene>
    <name evidence="2" type="ORF">CARN7_1007</name>
</gene>
<dbReference type="AlphaFoldDB" id="E6QSL8"/>